<dbReference type="Proteomes" id="UP000799772">
    <property type="component" value="Unassembled WGS sequence"/>
</dbReference>
<keyword evidence="2 7" id="KW-0378">Hydrolase</keyword>
<comment type="similarity">
    <text evidence="1 7">Belongs to the glycosyl hydrolase 5 (cellulase A) family.</text>
</comment>
<evidence type="ECO:0000256" key="8">
    <source>
        <dbReference type="SAM" id="SignalP"/>
    </source>
</evidence>
<organism evidence="10 11">
    <name type="scientific">Rhizodiscina lignyota</name>
    <dbReference type="NCBI Taxonomy" id="1504668"/>
    <lineage>
        <taxon>Eukaryota</taxon>
        <taxon>Fungi</taxon>
        <taxon>Dikarya</taxon>
        <taxon>Ascomycota</taxon>
        <taxon>Pezizomycotina</taxon>
        <taxon>Dothideomycetes</taxon>
        <taxon>Pleosporomycetidae</taxon>
        <taxon>Aulographales</taxon>
        <taxon>Rhizodiscinaceae</taxon>
        <taxon>Rhizodiscina</taxon>
    </lineage>
</organism>
<dbReference type="GO" id="GO:0009251">
    <property type="term" value="P:glucan catabolic process"/>
    <property type="evidence" value="ECO:0007669"/>
    <property type="project" value="TreeGrafter"/>
</dbReference>
<evidence type="ECO:0000256" key="1">
    <source>
        <dbReference type="ARBA" id="ARBA00005641"/>
    </source>
</evidence>
<gene>
    <name evidence="10" type="ORF">NA57DRAFT_74589</name>
</gene>
<dbReference type="GO" id="GO:0071555">
    <property type="term" value="P:cell wall organization"/>
    <property type="evidence" value="ECO:0007669"/>
    <property type="project" value="UniProtKB-KW"/>
</dbReference>
<evidence type="ECO:0000256" key="5">
    <source>
        <dbReference type="ARBA" id="ARBA00036824"/>
    </source>
</evidence>
<keyword evidence="8" id="KW-0732">Signal</keyword>
<dbReference type="AlphaFoldDB" id="A0A9P4IKN2"/>
<keyword evidence="3 7" id="KW-0326">Glycosidase</keyword>
<dbReference type="EMBL" id="ML978124">
    <property type="protein sequence ID" value="KAF2100995.1"/>
    <property type="molecule type" value="Genomic_DNA"/>
</dbReference>
<dbReference type="FunFam" id="3.20.20.80:FF:000033">
    <property type="entry name" value="Glucan 1,3-beta-glucosidase A"/>
    <property type="match status" value="1"/>
</dbReference>
<feature type="domain" description="Glycoside hydrolase family 5" evidence="9">
    <location>
        <begin position="91"/>
        <end position="319"/>
    </location>
</feature>
<dbReference type="GO" id="GO:0009986">
    <property type="term" value="C:cell surface"/>
    <property type="evidence" value="ECO:0007669"/>
    <property type="project" value="TreeGrafter"/>
</dbReference>
<keyword evidence="11" id="KW-1185">Reference proteome</keyword>
<dbReference type="SUPFAM" id="SSF51445">
    <property type="entry name" value="(Trans)glycosidases"/>
    <property type="match status" value="1"/>
</dbReference>
<accession>A0A9P4IKN2</accession>
<dbReference type="GO" id="GO:0005576">
    <property type="term" value="C:extracellular region"/>
    <property type="evidence" value="ECO:0007669"/>
    <property type="project" value="TreeGrafter"/>
</dbReference>
<dbReference type="InterPro" id="IPR050386">
    <property type="entry name" value="Glycosyl_hydrolase_5"/>
</dbReference>
<dbReference type="Pfam" id="PF00150">
    <property type="entry name" value="Cellulase"/>
    <property type="match status" value="1"/>
</dbReference>
<feature type="chain" id="PRO_5040398229" description="glucan 1,3-beta-glucosidase" evidence="8">
    <location>
        <begin position="19"/>
        <end position="424"/>
    </location>
</feature>
<evidence type="ECO:0000313" key="11">
    <source>
        <dbReference type="Proteomes" id="UP000799772"/>
    </source>
</evidence>
<feature type="signal peptide" evidence="8">
    <location>
        <begin position="1"/>
        <end position="18"/>
    </location>
</feature>
<comment type="catalytic activity">
    <reaction evidence="5">
        <text>Successive hydrolysis of beta-D-glucose units from the non-reducing ends of (1-&gt;3)-beta-D-glucans, releasing alpha-glucose.</text>
        <dbReference type="EC" id="3.2.1.58"/>
    </reaction>
</comment>
<name>A0A9P4IKN2_9PEZI</name>
<reference evidence="10" key="1">
    <citation type="journal article" date="2020" name="Stud. Mycol.">
        <title>101 Dothideomycetes genomes: a test case for predicting lifestyles and emergence of pathogens.</title>
        <authorList>
            <person name="Haridas S."/>
            <person name="Albert R."/>
            <person name="Binder M."/>
            <person name="Bloem J."/>
            <person name="Labutti K."/>
            <person name="Salamov A."/>
            <person name="Andreopoulos B."/>
            <person name="Baker S."/>
            <person name="Barry K."/>
            <person name="Bills G."/>
            <person name="Bluhm B."/>
            <person name="Cannon C."/>
            <person name="Castanera R."/>
            <person name="Culley D."/>
            <person name="Daum C."/>
            <person name="Ezra D."/>
            <person name="Gonzalez J."/>
            <person name="Henrissat B."/>
            <person name="Kuo A."/>
            <person name="Liang C."/>
            <person name="Lipzen A."/>
            <person name="Lutzoni F."/>
            <person name="Magnuson J."/>
            <person name="Mondo S."/>
            <person name="Nolan M."/>
            <person name="Ohm R."/>
            <person name="Pangilinan J."/>
            <person name="Park H.-J."/>
            <person name="Ramirez L."/>
            <person name="Alfaro M."/>
            <person name="Sun H."/>
            <person name="Tritt A."/>
            <person name="Yoshinaga Y."/>
            <person name="Zwiers L.-H."/>
            <person name="Turgeon B."/>
            <person name="Goodwin S."/>
            <person name="Spatafora J."/>
            <person name="Crous P."/>
            <person name="Grigoriev I."/>
        </authorList>
    </citation>
    <scope>NUCLEOTIDE SEQUENCE</scope>
    <source>
        <strain evidence="10">CBS 133067</strain>
    </source>
</reference>
<protein>
    <recommendedName>
        <fullName evidence="6">glucan 1,3-beta-glucosidase</fullName>
        <ecNumber evidence="6">3.2.1.58</ecNumber>
    </recommendedName>
</protein>
<evidence type="ECO:0000256" key="4">
    <source>
        <dbReference type="ARBA" id="ARBA00023316"/>
    </source>
</evidence>
<evidence type="ECO:0000256" key="7">
    <source>
        <dbReference type="RuleBase" id="RU361153"/>
    </source>
</evidence>
<keyword evidence="4" id="KW-0961">Cell wall biogenesis/degradation</keyword>
<dbReference type="InterPro" id="IPR001547">
    <property type="entry name" value="Glyco_hydro_5"/>
</dbReference>
<dbReference type="PANTHER" id="PTHR31297">
    <property type="entry name" value="GLUCAN ENDO-1,6-BETA-GLUCOSIDASE B"/>
    <property type="match status" value="1"/>
</dbReference>
<evidence type="ECO:0000256" key="6">
    <source>
        <dbReference type="ARBA" id="ARBA00038929"/>
    </source>
</evidence>
<evidence type="ECO:0000256" key="2">
    <source>
        <dbReference type="ARBA" id="ARBA00022801"/>
    </source>
</evidence>
<dbReference type="PANTHER" id="PTHR31297:SF8">
    <property type="entry name" value="GLYCOSIDE HYDROLASE FAMILY 5 DOMAIN-CONTAINING PROTEIN"/>
    <property type="match status" value="1"/>
</dbReference>
<evidence type="ECO:0000256" key="3">
    <source>
        <dbReference type="ARBA" id="ARBA00023295"/>
    </source>
</evidence>
<dbReference type="EC" id="3.2.1.58" evidence="6"/>
<evidence type="ECO:0000259" key="9">
    <source>
        <dbReference type="Pfam" id="PF00150"/>
    </source>
</evidence>
<dbReference type="InterPro" id="IPR017853">
    <property type="entry name" value="GH"/>
</dbReference>
<sequence length="424" mass="47232">MFLRLALTALVAAQAALSVPLEERKVDFNWGGEKIRGINVGGWLVLEPWITPSIFQKVDQSLKIVDEYTLGKKLPKSAPGILKKHWDTWCTFSDFQKIASSGFNVVRIPIGFWAYDNANTPYVKGAAPYLDKAIGWARTTNPPLKVIIDLHGAPGSQNGYDNSGERLPVSQIGWLKGGAGGPTAQRTLKILQTISSKYAKPSYQDVVAGIELLNEPFSPALSVPDIYTFYRQGFKNTRKTSDTTVVLHDAFRQPDEWNGFLTPSDGNAQNVAVDHHEYQVFSDGDIAMVPWQHRQAVCNRAGAYSDADKWTFVGEWSAAMTDCAPALNGYRIGARYDGTYPGSTKVGSCGMYNNVKNWPQWYKDDTRGYIEAQMEAFEQRTQGWCFWNFKTEAAHEWDAFALIDAGVFPQPLTARKYGAICDNL</sequence>
<dbReference type="Gene3D" id="3.20.20.80">
    <property type="entry name" value="Glycosidases"/>
    <property type="match status" value="1"/>
</dbReference>
<dbReference type="OrthoDB" id="62120at2759"/>
<comment type="caution">
    <text evidence="10">The sequence shown here is derived from an EMBL/GenBank/DDBJ whole genome shotgun (WGS) entry which is preliminary data.</text>
</comment>
<proteinExistence type="inferred from homology"/>
<evidence type="ECO:0000313" key="10">
    <source>
        <dbReference type="EMBL" id="KAF2100995.1"/>
    </source>
</evidence>
<dbReference type="GO" id="GO:0004338">
    <property type="term" value="F:glucan exo-1,3-beta-glucosidase activity"/>
    <property type="evidence" value="ECO:0007669"/>
    <property type="project" value="UniProtKB-EC"/>
</dbReference>